<protein>
    <submittedName>
        <fullName evidence="1">Uncharacterized protein</fullName>
    </submittedName>
</protein>
<accession>A0A1Y6MGC5</accession>
<keyword evidence="2" id="KW-1185">Reference proteome</keyword>
<dbReference type="NCBIfam" id="TIGR02642">
    <property type="entry name" value="phage_xxxx"/>
    <property type="match status" value="1"/>
</dbReference>
<name>A0A1Y6MGC5_9GAMM</name>
<organism evidence="1 2">
    <name type="scientific">Photobacterium andalusiense</name>
    <dbReference type="NCBI Taxonomy" id="2204296"/>
    <lineage>
        <taxon>Bacteria</taxon>
        <taxon>Pseudomonadati</taxon>
        <taxon>Pseudomonadota</taxon>
        <taxon>Gammaproteobacteria</taxon>
        <taxon>Vibrionales</taxon>
        <taxon>Vibrionaceae</taxon>
        <taxon>Photobacterium</taxon>
    </lineage>
</organism>
<dbReference type="InterPro" id="IPR013464">
    <property type="entry name" value="CHP02642"/>
</dbReference>
<dbReference type="InterPro" id="IPR038500">
    <property type="entry name" value="Antitermination_sf"/>
</dbReference>
<dbReference type="EMBL" id="FYAJ01000002">
    <property type="protein sequence ID" value="SMY34261.1"/>
    <property type="molecule type" value="Genomic_DNA"/>
</dbReference>
<gene>
    <name evidence="1" type="ORF">PAND9192_01241</name>
</gene>
<evidence type="ECO:0000313" key="2">
    <source>
        <dbReference type="Proteomes" id="UP000195719"/>
    </source>
</evidence>
<dbReference type="AlphaFoldDB" id="A0A1Y6MGC5"/>
<dbReference type="RefSeq" id="WP_087853020.1">
    <property type="nucleotide sequence ID" value="NZ_FYAJ01000002.1"/>
</dbReference>
<reference evidence="2" key="1">
    <citation type="submission" date="2017-06" db="EMBL/GenBank/DDBJ databases">
        <authorList>
            <person name="Rodrigo-Torres L."/>
            <person name="Arahal R.D."/>
            <person name="Lucena T."/>
        </authorList>
    </citation>
    <scope>NUCLEOTIDE SEQUENCE [LARGE SCALE GENOMIC DNA]</scope>
    <source>
        <strain evidence="2">CECT 9192</strain>
    </source>
</reference>
<dbReference type="Proteomes" id="UP000195719">
    <property type="component" value="Unassembled WGS sequence"/>
</dbReference>
<dbReference type="Gene3D" id="1.10.274.110">
    <property type="match status" value="1"/>
</dbReference>
<sequence length="266" mass="30210">MSRAIELFARMHEVRSVSADERGRQTLTGDVILAVFGKVQHKMPLGMDLLMAKYVHDAPAANRIIDVMASWLNDESLKRKDLAMALSCVALDVFCDKPVASQKRQLAALWRKYSDQAKRSNRLIKGWQVKIKRLQRNIDHCETHAAEERLLSAINELEALIIKERRRIDEYAQCQSLKSSTCPRCSGTSSILNTGECPSCNGHGLFVPSIDNIRQHLRHIGLGRVSDKLWESELKPLFEKCLTKIYVYSQDAATEIAHMLELEIRP</sequence>
<proteinExistence type="predicted"/>
<evidence type="ECO:0000313" key="1">
    <source>
        <dbReference type="EMBL" id="SMY34261.1"/>
    </source>
</evidence>